<feature type="domain" description="Endonuclease/exonuclease/phosphatase" evidence="1">
    <location>
        <begin position="18"/>
        <end position="270"/>
    </location>
</feature>
<organism evidence="2 3">
    <name type="scientific">Labilithrix luteola</name>
    <dbReference type="NCBI Taxonomy" id="1391654"/>
    <lineage>
        <taxon>Bacteria</taxon>
        <taxon>Pseudomonadati</taxon>
        <taxon>Myxococcota</taxon>
        <taxon>Polyangia</taxon>
        <taxon>Polyangiales</taxon>
        <taxon>Labilitrichaceae</taxon>
        <taxon>Labilithrix</taxon>
    </lineage>
</organism>
<evidence type="ECO:0000259" key="1">
    <source>
        <dbReference type="Pfam" id="PF03372"/>
    </source>
</evidence>
<dbReference type="InterPro" id="IPR038772">
    <property type="entry name" value="Sph/SMPD2-like"/>
</dbReference>
<dbReference type="PANTHER" id="PTHR16320">
    <property type="entry name" value="SPHINGOMYELINASE FAMILY MEMBER"/>
    <property type="match status" value="1"/>
</dbReference>
<dbReference type="PANTHER" id="PTHR16320:SF1">
    <property type="entry name" value="SPHINGOMYELINASE DDB_G0288017"/>
    <property type="match status" value="1"/>
</dbReference>
<dbReference type="KEGG" id="llu:AKJ09_00401"/>
<accession>A0A0K1PJQ0</accession>
<dbReference type="AlphaFoldDB" id="A0A0K1PJQ0"/>
<dbReference type="InterPro" id="IPR005135">
    <property type="entry name" value="Endo/exonuclease/phosphatase"/>
</dbReference>
<keyword evidence="3" id="KW-1185">Reference proteome</keyword>
<sequence>MGQGFDALMHLRAPAAKRFADDYVITECASPDVLCIQELLSRDAQRFFDRLSLDHHVDRRRDDNRVHFGTMTVRGSGLGISTRAPLVKTAMHSFPGPSVGWDRLARKGALHAQFAFGGTHVDVITAHLQAGYDPLAVRVRAAQLESLRNFIDSVASLDRPLVVCGDFNVDGLSHARHSGEYESLQKALDGFEDLGAADDLPTLDPHPNGNALAHAFEPEASPQRVDYIFWRPAKGLGAADLRHTAIGRVFDQPLEQTLLPSGNRGWASDHYGLVATFEVATSPAGRS</sequence>
<dbReference type="STRING" id="1391654.AKJ09_00401"/>
<proteinExistence type="predicted"/>
<dbReference type="Gene3D" id="3.60.10.10">
    <property type="entry name" value="Endonuclease/exonuclease/phosphatase"/>
    <property type="match status" value="1"/>
</dbReference>
<dbReference type="SUPFAM" id="SSF56219">
    <property type="entry name" value="DNase I-like"/>
    <property type="match status" value="1"/>
</dbReference>
<protein>
    <recommendedName>
        <fullName evidence="1">Endonuclease/exonuclease/phosphatase domain-containing protein</fullName>
    </recommendedName>
</protein>
<dbReference type="EMBL" id="CP012333">
    <property type="protein sequence ID" value="AKU93737.1"/>
    <property type="molecule type" value="Genomic_DNA"/>
</dbReference>
<gene>
    <name evidence="2" type="ORF">AKJ09_00401</name>
</gene>
<evidence type="ECO:0000313" key="3">
    <source>
        <dbReference type="Proteomes" id="UP000064967"/>
    </source>
</evidence>
<name>A0A0K1PJQ0_9BACT</name>
<dbReference type="OrthoDB" id="155529at2"/>
<evidence type="ECO:0000313" key="2">
    <source>
        <dbReference type="EMBL" id="AKU93737.1"/>
    </source>
</evidence>
<dbReference type="Proteomes" id="UP000064967">
    <property type="component" value="Chromosome"/>
</dbReference>
<dbReference type="Pfam" id="PF03372">
    <property type="entry name" value="Exo_endo_phos"/>
    <property type="match status" value="1"/>
</dbReference>
<dbReference type="InterPro" id="IPR036691">
    <property type="entry name" value="Endo/exonu/phosph_ase_sf"/>
</dbReference>
<dbReference type="GO" id="GO:0005737">
    <property type="term" value="C:cytoplasm"/>
    <property type="evidence" value="ECO:0007669"/>
    <property type="project" value="TreeGrafter"/>
</dbReference>
<reference evidence="2 3" key="1">
    <citation type="submission" date="2015-08" db="EMBL/GenBank/DDBJ databases">
        <authorList>
            <person name="Babu N.S."/>
            <person name="Beckwith C.J."/>
            <person name="Beseler K.G."/>
            <person name="Brison A."/>
            <person name="Carone J.V."/>
            <person name="Caskin T.P."/>
            <person name="Diamond M."/>
            <person name="Durham M.E."/>
            <person name="Foxe J.M."/>
            <person name="Go M."/>
            <person name="Henderson B.A."/>
            <person name="Jones I.B."/>
            <person name="McGettigan J.A."/>
            <person name="Micheletti S.J."/>
            <person name="Nasrallah M.E."/>
            <person name="Ortiz D."/>
            <person name="Piller C.R."/>
            <person name="Privatt S.R."/>
            <person name="Schneider S.L."/>
            <person name="Sharp S."/>
            <person name="Smith T.C."/>
            <person name="Stanton J.D."/>
            <person name="Ullery H.E."/>
            <person name="Wilson R.J."/>
            <person name="Serrano M.G."/>
            <person name="Buck G."/>
            <person name="Lee V."/>
            <person name="Wang Y."/>
            <person name="Carvalho R."/>
            <person name="Voegtly L."/>
            <person name="Shi R."/>
            <person name="Duckworth R."/>
            <person name="Johnson A."/>
            <person name="Loviza R."/>
            <person name="Walstead R."/>
            <person name="Shah Z."/>
            <person name="Kiflezghi M."/>
            <person name="Wade K."/>
            <person name="Ball S.L."/>
            <person name="Bradley K.W."/>
            <person name="Asai D.J."/>
            <person name="Bowman C.A."/>
            <person name="Russell D.A."/>
            <person name="Pope W.H."/>
            <person name="Jacobs-Sera D."/>
            <person name="Hendrix R.W."/>
            <person name="Hatfull G.F."/>
        </authorList>
    </citation>
    <scope>NUCLEOTIDE SEQUENCE [LARGE SCALE GENOMIC DNA]</scope>
    <source>
        <strain evidence="2 3">DSM 27648</strain>
    </source>
</reference>
<dbReference type="GO" id="GO:0004767">
    <property type="term" value="F:sphingomyelin phosphodiesterase activity"/>
    <property type="evidence" value="ECO:0007669"/>
    <property type="project" value="InterPro"/>
</dbReference>